<dbReference type="InterPro" id="IPR052018">
    <property type="entry name" value="PHP_domain"/>
</dbReference>
<evidence type="ECO:0000313" key="2">
    <source>
        <dbReference type="EMBL" id="KKZ14203.1"/>
    </source>
</evidence>
<evidence type="ECO:0000313" key="3">
    <source>
        <dbReference type="Proteomes" id="UP000035037"/>
    </source>
</evidence>
<dbReference type="Pfam" id="PF02811">
    <property type="entry name" value="PHP"/>
    <property type="match status" value="1"/>
</dbReference>
<dbReference type="InterPro" id="IPR016195">
    <property type="entry name" value="Pol/histidinol_Pase-like"/>
</dbReference>
<dbReference type="EMBL" id="JYFQ01000041">
    <property type="protein sequence ID" value="KKZ14203.1"/>
    <property type="molecule type" value="Genomic_DNA"/>
</dbReference>
<dbReference type="PANTHER" id="PTHR42924">
    <property type="entry name" value="EXONUCLEASE"/>
    <property type="match status" value="1"/>
</dbReference>
<dbReference type="Proteomes" id="UP000035037">
    <property type="component" value="Unassembled WGS sequence"/>
</dbReference>
<gene>
    <name evidence="2" type="ORF">TQ37_01830</name>
</gene>
<name>A0A0G8AYV4_9SYNE</name>
<dbReference type="STRING" id="431041.FLM9_575"/>
<dbReference type="SMART" id="SM00481">
    <property type="entry name" value="POLIIIAc"/>
    <property type="match status" value="1"/>
</dbReference>
<dbReference type="InterPro" id="IPR004013">
    <property type="entry name" value="PHP_dom"/>
</dbReference>
<proteinExistence type="predicted"/>
<accession>A0A0G8AYV4</accession>
<dbReference type="GO" id="GO:0004534">
    <property type="term" value="F:5'-3' RNA exonuclease activity"/>
    <property type="evidence" value="ECO:0007669"/>
    <property type="project" value="TreeGrafter"/>
</dbReference>
<dbReference type="SUPFAM" id="SSF89550">
    <property type="entry name" value="PHP domain-like"/>
    <property type="match status" value="1"/>
</dbReference>
<sequence length="229" mass="25036">MRSSRPSPRAPDGCSFPHPLAKVLATVDRHSCPGRCNFHCHTTSSDGSLTPEELAVQATDLGLEHLAITDHHSHQAYPLAQQTLATLQQQGHATPRLWRGVEISAVLNTCLVHILALGYGREAPLMPYLQGKAACGETLQASAVVSAVHAAGGLAALAHPARYRMDFRSLIRAAWQLKFDAVESWYDYEMLPRWRPSPLICDDVDQLRQDLGLLASCGTDTHSTNLNSR</sequence>
<feature type="domain" description="Polymerase/histidinol phosphatase N-terminal" evidence="1">
    <location>
        <begin position="36"/>
        <end position="107"/>
    </location>
</feature>
<reference evidence="2 3" key="1">
    <citation type="submission" date="2015-02" db="EMBL/GenBank/DDBJ databases">
        <authorList>
            <person name="Slaby B."/>
            <person name="Hentschel U."/>
        </authorList>
    </citation>
    <scope>NUCLEOTIDE SEQUENCE [LARGE SCALE GENOMIC DNA]</scope>
    <source>
        <strain evidence="2">15L</strain>
    </source>
</reference>
<dbReference type="AlphaFoldDB" id="A0A0G8AYV4"/>
<evidence type="ECO:0000259" key="1">
    <source>
        <dbReference type="SMART" id="SM00481"/>
    </source>
</evidence>
<comment type="caution">
    <text evidence="2">The sequence shown here is derived from an EMBL/GenBank/DDBJ whole genome shotgun (WGS) entry which is preliminary data.</text>
</comment>
<organism evidence="2 3">
    <name type="scientific">Candidatus Synechococcus spongiarum 15L</name>
    <dbReference type="NCBI Taxonomy" id="1608419"/>
    <lineage>
        <taxon>Bacteria</taxon>
        <taxon>Bacillati</taxon>
        <taxon>Cyanobacteriota</taxon>
        <taxon>Cyanophyceae</taxon>
        <taxon>Synechococcales</taxon>
        <taxon>Synechococcaceae</taxon>
        <taxon>Synechococcus</taxon>
    </lineage>
</organism>
<dbReference type="Gene3D" id="3.20.20.140">
    <property type="entry name" value="Metal-dependent hydrolases"/>
    <property type="match status" value="1"/>
</dbReference>
<dbReference type="GO" id="GO:0035312">
    <property type="term" value="F:5'-3' DNA exonuclease activity"/>
    <property type="evidence" value="ECO:0007669"/>
    <property type="project" value="TreeGrafter"/>
</dbReference>
<dbReference type="InterPro" id="IPR003141">
    <property type="entry name" value="Pol/His_phosphatase_N"/>
</dbReference>
<protein>
    <submittedName>
        <fullName evidence="2">Phosphoesterase</fullName>
    </submittedName>
</protein>
<reference evidence="2 3" key="2">
    <citation type="submission" date="2015-05" db="EMBL/GenBank/DDBJ databases">
        <title>Lifestyle Evolution in Cyanobacterial Symbionts of Sponges.</title>
        <authorList>
            <person name="Burgsdorf I."/>
            <person name="Slaby B.M."/>
            <person name="Handley K.M."/>
            <person name="Haber M."/>
            <person name="Blom J."/>
            <person name="Marshall C.W."/>
            <person name="Gilbert J.A."/>
            <person name="Hentschel U."/>
            <person name="Steindler L."/>
        </authorList>
    </citation>
    <scope>NUCLEOTIDE SEQUENCE [LARGE SCALE GENOMIC DNA]</scope>
    <source>
        <strain evidence="2">15L</strain>
    </source>
</reference>
<dbReference type="PANTHER" id="PTHR42924:SF3">
    <property type="entry name" value="POLYMERASE_HISTIDINOL PHOSPHATASE N-TERMINAL DOMAIN-CONTAINING PROTEIN"/>
    <property type="match status" value="1"/>
</dbReference>
<dbReference type="PATRIC" id="fig|1608419.3.peg.1698"/>